<proteinExistence type="predicted"/>
<gene>
    <name evidence="1" type="ORF">MNB_SUP05-6-1089</name>
</gene>
<protein>
    <submittedName>
        <fullName evidence="1">Uncharacterized protein</fullName>
    </submittedName>
</protein>
<reference evidence="1" key="1">
    <citation type="submission" date="2016-10" db="EMBL/GenBank/DDBJ databases">
        <authorList>
            <person name="de Groot N.N."/>
        </authorList>
    </citation>
    <scope>NUCLEOTIDE SEQUENCE</scope>
</reference>
<evidence type="ECO:0000313" key="1">
    <source>
        <dbReference type="EMBL" id="SFV82621.1"/>
    </source>
</evidence>
<dbReference type="EMBL" id="FPHV01000206">
    <property type="protein sequence ID" value="SFV82621.1"/>
    <property type="molecule type" value="Genomic_DNA"/>
</dbReference>
<dbReference type="AlphaFoldDB" id="A0A1W1DMN7"/>
<accession>A0A1W1DMN7</accession>
<name>A0A1W1DMN7_9ZZZZ</name>
<organism evidence="1">
    <name type="scientific">hydrothermal vent metagenome</name>
    <dbReference type="NCBI Taxonomy" id="652676"/>
    <lineage>
        <taxon>unclassified sequences</taxon>
        <taxon>metagenomes</taxon>
        <taxon>ecological metagenomes</taxon>
    </lineage>
</organism>
<sequence length="42" mass="5041">MTIIIHGHTADIHSYLVRVDWMKDFFLFAKRIVDFKHGVILR</sequence>